<proteinExistence type="predicted"/>
<name>A0A0L0WEE2_GOTPU</name>
<dbReference type="RefSeq" id="WP_050354184.1">
    <property type="nucleotide sequence ID" value="NZ_LGSS01000002.1"/>
</dbReference>
<keyword evidence="4" id="KW-1185">Reference proteome</keyword>
<dbReference type="STRING" id="1503.CLPU_2c02580"/>
<dbReference type="Proteomes" id="UP000037267">
    <property type="component" value="Unassembled WGS sequence"/>
</dbReference>
<evidence type="ECO:0000256" key="1">
    <source>
        <dbReference type="SAM" id="MobiDB-lite"/>
    </source>
</evidence>
<organism evidence="3 4">
    <name type="scientific">Gottschalkia purinilytica</name>
    <name type="common">Clostridium purinilyticum</name>
    <dbReference type="NCBI Taxonomy" id="1503"/>
    <lineage>
        <taxon>Bacteria</taxon>
        <taxon>Bacillati</taxon>
        <taxon>Bacillota</taxon>
        <taxon>Tissierellia</taxon>
        <taxon>Tissierellales</taxon>
        <taxon>Gottschalkiaceae</taxon>
        <taxon>Gottschalkia</taxon>
    </lineage>
</organism>
<reference evidence="4" key="1">
    <citation type="submission" date="2015-07" db="EMBL/GenBank/DDBJ databases">
        <title>Draft genome sequence of the purine-degrading Gottschalkia purinilyticum DSM 1384 (formerly Clostridium purinilyticum).</title>
        <authorList>
            <person name="Poehlein A."/>
            <person name="Schiel-Bengelsdorf B."/>
            <person name="Bengelsdorf F.R."/>
            <person name="Daniel R."/>
            <person name="Duerre P."/>
        </authorList>
    </citation>
    <scope>NUCLEOTIDE SEQUENCE [LARGE SCALE GENOMIC DNA]</scope>
    <source>
        <strain evidence="4">DSM 1384</strain>
    </source>
</reference>
<dbReference type="AlphaFoldDB" id="A0A0L0WEE2"/>
<keyword evidence="2" id="KW-0812">Transmembrane</keyword>
<keyword evidence="2" id="KW-1133">Transmembrane helix</keyword>
<comment type="caution">
    <text evidence="3">The sequence shown here is derived from an EMBL/GenBank/DDBJ whole genome shotgun (WGS) entry which is preliminary data.</text>
</comment>
<keyword evidence="2" id="KW-0472">Membrane</keyword>
<feature type="transmembrane region" description="Helical" evidence="2">
    <location>
        <begin position="67"/>
        <end position="87"/>
    </location>
</feature>
<evidence type="ECO:0000313" key="3">
    <source>
        <dbReference type="EMBL" id="KNF09806.1"/>
    </source>
</evidence>
<dbReference type="EMBL" id="LGSS01000002">
    <property type="protein sequence ID" value="KNF09806.1"/>
    <property type="molecule type" value="Genomic_DNA"/>
</dbReference>
<sequence length="93" mass="10752">MSMSNVKSRRNNNAKKRRVQKKSSGPLFKLVSLISFAIIILLVILSFKFTYKNVVLDENINSISPVIPFIVFFILFMYISFICKNLIMKSSEK</sequence>
<feature type="transmembrane region" description="Helical" evidence="2">
    <location>
        <begin position="27"/>
        <end position="47"/>
    </location>
</feature>
<gene>
    <name evidence="3" type="ORF">CLPU_2c02580</name>
</gene>
<evidence type="ECO:0000313" key="4">
    <source>
        <dbReference type="Proteomes" id="UP000037267"/>
    </source>
</evidence>
<protein>
    <submittedName>
        <fullName evidence="3">Uncharacterized protein</fullName>
    </submittedName>
</protein>
<evidence type="ECO:0000256" key="2">
    <source>
        <dbReference type="SAM" id="Phobius"/>
    </source>
</evidence>
<accession>A0A0L0WEE2</accession>
<feature type="compositionally biased region" description="Basic residues" evidence="1">
    <location>
        <begin position="7"/>
        <end position="21"/>
    </location>
</feature>
<feature type="region of interest" description="Disordered" evidence="1">
    <location>
        <begin position="1"/>
        <end position="23"/>
    </location>
</feature>